<sequence length="533" mass="60719">MYDIEEEEFCQLTADNRRHSVTELPVAPQRLRKTEESTVNPPANPFDTNTDSEFLDQFIQVQVQGIFFLVLFTSNLLSSRNENSNDDEENPYNEGVEVYEIKSAPKVIQHVDFWGTKWTSNDDDNETTTKVPCVPTLDTRSGPLPPGAYIMEGKSEFDAKPTCRISIAVKRNSASRDIMDDPDEVVRRLQACVDAGLDTFQLHDQETTSLDIIRRMNENTPSYVKTHWSVSMKAQSKFTDSTYLSPKLEIRQNILNLVEQTGSDGLDSLQVDCSSLKLSKHYGSTLDMFDYLTDLQREGWIRSIGIRGVGLPKLQQDIMTHFGDSIDFQQQDGNLLLPPLSTGSSTSKNFCMDNSLAGGLLTDTYSDKNWRSKNKRIGNSLRDPILLLTKDNKLLLKEWALQHQRRQKRSSSTSVPVWKLYQEQVVERLSWIALKHDVSMSAVALRWVLECSGDYKGDNTKEGSIICTSAVADVIFDSNEMFQNPVLEFRQVFRFQLDEEDKELLSLCTAYEIPSGEEDEYTEVDFDNRALWL</sequence>
<keyword evidence="3" id="KW-1185">Reference proteome</keyword>
<organism evidence="2 3">
    <name type="scientific">Fragilariopsis cylindrus CCMP1102</name>
    <dbReference type="NCBI Taxonomy" id="635003"/>
    <lineage>
        <taxon>Eukaryota</taxon>
        <taxon>Sar</taxon>
        <taxon>Stramenopiles</taxon>
        <taxon>Ochrophyta</taxon>
        <taxon>Bacillariophyta</taxon>
        <taxon>Bacillariophyceae</taxon>
        <taxon>Bacillariophycidae</taxon>
        <taxon>Bacillariales</taxon>
        <taxon>Bacillariaceae</taxon>
        <taxon>Fragilariopsis</taxon>
    </lineage>
</organism>
<dbReference type="Gene3D" id="3.20.20.100">
    <property type="entry name" value="NADP-dependent oxidoreductase domain"/>
    <property type="match status" value="1"/>
</dbReference>
<name>A0A1E7FR97_9STRA</name>
<reference evidence="2 3" key="1">
    <citation type="submission" date="2016-09" db="EMBL/GenBank/DDBJ databases">
        <title>Extensive genetic diversity and differential bi-allelic expression allows diatom success in the polar Southern Ocean.</title>
        <authorList>
            <consortium name="DOE Joint Genome Institute"/>
            <person name="Mock T."/>
            <person name="Otillar R.P."/>
            <person name="Strauss J."/>
            <person name="Dupont C."/>
            <person name="Frickenhaus S."/>
            <person name="Maumus F."/>
            <person name="Mcmullan M."/>
            <person name="Sanges R."/>
            <person name="Schmutz J."/>
            <person name="Toseland A."/>
            <person name="Valas R."/>
            <person name="Veluchamy A."/>
            <person name="Ward B.J."/>
            <person name="Allen A."/>
            <person name="Barry K."/>
            <person name="Falciatore A."/>
            <person name="Ferrante M."/>
            <person name="Fortunato A.E."/>
            <person name="Gloeckner G."/>
            <person name="Gruber A."/>
            <person name="Hipkin R."/>
            <person name="Janech M."/>
            <person name="Kroth P."/>
            <person name="Leese F."/>
            <person name="Lindquist E."/>
            <person name="Lyon B.R."/>
            <person name="Martin J."/>
            <person name="Mayer C."/>
            <person name="Parker M."/>
            <person name="Quesneville H."/>
            <person name="Raymond J."/>
            <person name="Uhlig C."/>
            <person name="Valentin K.U."/>
            <person name="Worden A.Z."/>
            <person name="Armbrust E.V."/>
            <person name="Bowler C."/>
            <person name="Green B."/>
            <person name="Moulton V."/>
            <person name="Van Oosterhout C."/>
            <person name="Grigoriev I."/>
        </authorList>
    </citation>
    <scope>NUCLEOTIDE SEQUENCE [LARGE SCALE GENOMIC DNA]</scope>
    <source>
        <strain evidence="2 3">CCMP1102</strain>
    </source>
</reference>
<dbReference type="Proteomes" id="UP000095751">
    <property type="component" value="Unassembled WGS sequence"/>
</dbReference>
<evidence type="ECO:0000313" key="2">
    <source>
        <dbReference type="EMBL" id="OEU20634.1"/>
    </source>
</evidence>
<dbReference type="SUPFAM" id="SSF51430">
    <property type="entry name" value="NAD(P)-linked oxidoreductase"/>
    <property type="match status" value="1"/>
</dbReference>
<dbReference type="KEGG" id="fcy:FRACYDRAFT_234266"/>
<dbReference type="OrthoDB" id="48988at2759"/>
<evidence type="ECO:0000313" key="3">
    <source>
        <dbReference type="Proteomes" id="UP000095751"/>
    </source>
</evidence>
<dbReference type="InterPro" id="IPR023210">
    <property type="entry name" value="NADP_OxRdtase_dom"/>
</dbReference>
<dbReference type="InterPro" id="IPR036812">
    <property type="entry name" value="NAD(P)_OxRdtase_dom_sf"/>
</dbReference>
<dbReference type="InParanoid" id="A0A1E7FR97"/>
<feature type="domain" description="NADP-dependent oxidoreductase" evidence="1">
    <location>
        <begin position="182"/>
        <end position="459"/>
    </location>
</feature>
<dbReference type="EMBL" id="KV784354">
    <property type="protein sequence ID" value="OEU20634.1"/>
    <property type="molecule type" value="Genomic_DNA"/>
</dbReference>
<evidence type="ECO:0000259" key="1">
    <source>
        <dbReference type="Pfam" id="PF00248"/>
    </source>
</evidence>
<proteinExistence type="predicted"/>
<protein>
    <recommendedName>
        <fullName evidence="1">NADP-dependent oxidoreductase domain-containing protein</fullName>
    </recommendedName>
</protein>
<dbReference type="Pfam" id="PF00248">
    <property type="entry name" value="Aldo_ket_red"/>
    <property type="match status" value="1"/>
</dbReference>
<accession>A0A1E7FR97</accession>
<gene>
    <name evidence="2" type="ORF">FRACYDRAFT_234266</name>
</gene>
<dbReference type="AlphaFoldDB" id="A0A1E7FR97"/>